<evidence type="ECO:0000313" key="3">
    <source>
        <dbReference type="EMBL" id="GGG67568.1"/>
    </source>
</evidence>
<dbReference type="Proteomes" id="UP000600247">
    <property type="component" value="Unassembled WGS sequence"/>
</dbReference>
<dbReference type="RefSeq" id="WP_188889248.1">
    <property type="nucleotide sequence ID" value="NZ_BMHY01000003.1"/>
</dbReference>
<keyword evidence="4" id="KW-1185">Reference proteome</keyword>
<gene>
    <name evidence="3" type="ORF">GCM10010918_22740</name>
</gene>
<proteinExistence type="predicted"/>
<dbReference type="Pfam" id="PF04434">
    <property type="entry name" value="SWIM"/>
    <property type="match status" value="1"/>
</dbReference>
<keyword evidence="1" id="KW-0862">Zinc</keyword>
<keyword evidence="1" id="KW-0863">Zinc-finger</keyword>
<name>A0A917LZI4_9BACL</name>
<dbReference type="InterPro" id="IPR007527">
    <property type="entry name" value="Znf_SWIM"/>
</dbReference>
<organism evidence="3 4">
    <name type="scientific">Paenibacillus radicis</name>
    <name type="common">ex Gao et al. 2016</name>
    <dbReference type="NCBI Taxonomy" id="1737354"/>
    <lineage>
        <taxon>Bacteria</taxon>
        <taxon>Bacillati</taxon>
        <taxon>Bacillota</taxon>
        <taxon>Bacilli</taxon>
        <taxon>Bacillales</taxon>
        <taxon>Paenibacillaceae</taxon>
        <taxon>Paenibacillus</taxon>
    </lineage>
</organism>
<keyword evidence="1" id="KW-0479">Metal-binding</keyword>
<evidence type="ECO:0000256" key="1">
    <source>
        <dbReference type="PROSITE-ProRule" id="PRU00325"/>
    </source>
</evidence>
<reference evidence="3 4" key="1">
    <citation type="journal article" date="2014" name="Int. J. Syst. Evol. Microbiol.">
        <title>Complete genome sequence of Corynebacterium casei LMG S-19264T (=DSM 44701T), isolated from a smear-ripened cheese.</title>
        <authorList>
            <consortium name="US DOE Joint Genome Institute (JGI-PGF)"/>
            <person name="Walter F."/>
            <person name="Albersmeier A."/>
            <person name="Kalinowski J."/>
            <person name="Ruckert C."/>
        </authorList>
    </citation>
    <scope>NUCLEOTIDE SEQUENCE [LARGE SCALE GENOMIC DNA]</scope>
    <source>
        <strain evidence="3 4">CGMCC 1.15286</strain>
    </source>
</reference>
<dbReference type="GO" id="GO:0008270">
    <property type="term" value="F:zinc ion binding"/>
    <property type="evidence" value="ECO:0007669"/>
    <property type="project" value="UniProtKB-KW"/>
</dbReference>
<accession>A0A917LZI4</accession>
<evidence type="ECO:0000313" key="4">
    <source>
        <dbReference type="Proteomes" id="UP000600247"/>
    </source>
</evidence>
<protein>
    <recommendedName>
        <fullName evidence="2">SWIM-type domain-containing protein</fullName>
    </recommendedName>
</protein>
<sequence length="570" mass="65995">MIGIKLSQIEDRIDLIILERGEAYRENGHILSIKEVKPRVYEAEVEGTELYDVEIQLDSRGEVNHTLCECPYDKGPICKHAAAVLLEIRDEFFNKEKAQSFPKNKPVSKKTIADQLSNLSKDELITMLVHFSDEIKEVKQALSLKFIDADSKEGLNQYKKVIRASIKQYSDRHGFVPYRNVYPSIAGASKILEKAEEQLESRHHLRAAEISFCVMHEMVNLLQSCDDSDGYVGDLIKECLNAIHLAASQIGSAKDSPALFQLLLKEVLHEGLEGWNEWQLSLMESATCLITNVAEKDSWFKLLERLESHERNQSSYSSYFTEEAAKLRYQVIERLEGDSQALSFLQDHLHITAFRKMAIETAIKNLQFDKALELVEQGERQDTSKGYRGLVNEWKRYRYEIYELTHQVGHQIELAKEFVRSGEHSYYLRLKELYSKDEWEAGYEGLLDELEHNSDSDWATSSLYTRILVEENQTLRLLKYVDKRKQTLIHYYPHLISEHAEEVFLLFTQFISEETAQASNRNQYRKVCGIIRHLIKAGGGEHAKRIIEQLCVTYQNRPALIDELQKIKRI</sequence>
<dbReference type="AlphaFoldDB" id="A0A917LZI4"/>
<feature type="domain" description="SWIM-type" evidence="2">
    <location>
        <begin position="51"/>
        <end position="89"/>
    </location>
</feature>
<comment type="caution">
    <text evidence="3">The sequence shown here is derived from an EMBL/GenBank/DDBJ whole genome shotgun (WGS) entry which is preliminary data.</text>
</comment>
<dbReference type="EMBL" id="BMHY01000003">
    <property type="protein sequence ID" value="GGG67568.1"/>
    <property type="molecule type" value="Genomic_DNA"/>
</dbReference>
<dbReference type="PROSITE" id="PS50966">
    <property type="entry name" value="ZF_SWIM"/>
    <property type="match status" value="1"/>
</dbReference>
<evidence type="ECO:0000259" key="2">
    <source>
        <dbReference type="PROSITE" id="PS50966"/>
    </source>
</evidence>